<evidence type="ECO:0000313" key="1">
    <source>
        <dbReference type="EMBL" id="KKN20805.1"/>
    </source>
</evidence>
<dbReference type="InterPro" id="IPR027417">
    <property type="entry name" value="P-loop_NTPase"/>
</dbReference>
<name>A0A0F9NMV8_9ZZZZ</name>
<dbReference type="AlphaFoldDB" id="A0A0F9NMV8"/>
<gene>
    <name evidence="1" type="ORF">LCGC14_0931930</name>
</gene>
<protein>
    <recommendedName>
        <fullName evidence="2">Zona occludens toxin N-terminal domain-containing protein</fullName>
    </recommendedName>
</protein>
<dbReference type="Gene3D" id="3.40.50.300">
    <property type="entry name" value="P-loop containing nucleotide triphosphate hydrolases"/>
    <property type="match status" value="1"/>
</dbReference>
<dbReference type="EMBL" id="LAZR01003207">
    <property type="protein sequence ID" value="KKN20805.1"/>
    <property type="molecule type" value="Genomic_DNA"/>
</dbReference>
<dbReference type="SUPFAM" id="SSF52540">
    <property type="entry name" value="P-loop containing nucleoside triphosphate hydrolases"/>
    <property type="match status" value="1"/>
</dbReference>
<evidence type="ECO:0008006" key="2">
    <source>
        <dbReference type="Google" id="ProtNLM"/>
    </source>
</evidence>
<comment type="caution">
    <text evidence="1">The sequence shown here is derived from an EMBL/GenBank/DDBJ whole genome shotgun (WGS) entry which is preliminary data.</text>
</comment>
<proteinExistence type="predicted"/>
<organism evidence="1">
    <name type="scientific">marine sediment metagenome</name>
    <dbReference type="NCBI Taxonomy" id="412755"/>
    <lineage>
        <taxon>unclassified sequences</taxon>
        <taxon>metagenomes</taxon>
        <taxon>ecological metagenomes</taxon>
    </lineage>
</organism>
<sequence length="233" mass="27456">MPHKLINPILYLKSKEIVELDDISEEYIIFLETDKDRSKNSFVIWVIGGRGWGKTSLTFNEINIILKDNPKRFVQFLKAPPQLIENIKEVCPEELEDRFESIFKTRDIKKNAILVIDEGLLGLNAKEALKKEMRNLGKFLSKSRHPNVIVLINSVNLNILSEFRDMIDIVIYKHCASTFIKNNRGRDPFLEEYMEIITGLREWESIVVSNYKWFEKFGMISLKYEDWCSWFND</sequence>
<feature type="non-terminal residue" evidence="1">
    <location>
        <position position="233"/>
    </location>
</feature>
<reference evidence="1" key="1">
    <citation type="journal article" date="2015" name="Nature">
        <title>Complex archaea that bridge the gap between prokaryotes and eukaryotes.</title>
        <authorList>
            <person name="Spang A."/>
            <person name="Saw J.H."/>
            <person name="Jorgensen S.L."/>
            <person name="Zaremba-Niedzwiedzka K."/>
            <person name="Martijn J."/>
            <person name="Lind A.E."/>
            <person name="van Eijk R."/>
            <person name="Schleper C."/>
            <person name="Guy L."/>
            <person name="Ettema T.J."/>
        </authorList>
    </citation>
    <scope>NUCLEOTIDE SEQUENCE</scope>
</reference>
<accession>A0A0F9NMV8</accession>